<evidence type="ECO:0000313" key="3">
    <source>
        <dbReference type="Proteomes" id="UP000811246"/>
    </source>
</evidence>
<organism evidence="2 3">
    <name type="scientific">Carya illinoinensis</name>
    <name type="common">Pecan</name>
    <dbReference type="NCBI Taxonomy" id="32201"/>
    <lineage>
        <taxon>Eukaryota</taxon>
        <taxon>Viridiplantae</taxon>
        <taxon>Streptophyta</taxon>
        <taxon>Embryophyta</taxon>
        <taxon>Tracheophyta</taxon>
        <taxon>Spermatophyta</taxon>
        <taxon>Magnoliopsida</taxon>
        <taxon>eudicotyledons</taxon>
        <taxon>Gunneridae</taxon>
        <taxon>Pentapetalae</taxon>
        <taxon>rosids</taxon>
        <taxon>fabids</taxon>
        <taxon>Fagales</taxon>
        <taxon>Juglandaceae</taxon>
        <taxon>Carya</taxon>
    </lineage>
</organism>
<comment type="caution">
    <text evidence="2">The sequence shown here is derived from an EMBL/GenBank/DDBJ whole genome shotgun (WGS) entry which is preliminary data.</text>
</comment>
<keyword evidence="1" id="KW-0472">Membrane</keyword>
<dbReference type="Proteomes" id="UP000811246">
    <property type="component" value="Chromosome 8"/>
</dbReference>
<proteinExistence type="predicted"/>
<reference evidence="2" key="1">
    <citation type="submission" date="2021-01" db="EMBL/GenBank/DDBJ databases">
        <authorList>
            <person name="Lovell J.T."/>
            <person name="Bentley N."/>
            <person name="Bhattarai G."/>
            <person name="Jenkins J.W."/>
            <person name="Sreedasyam A."/>
            <person name="Alarcon Y."/>
            <person name="Bock C."/>
            <person name="Boston L."/>
            <person name="Carlson J."/>
            <person name="Cervantes K."/>
            <person name="Clermont K."/>
            <person name="Krom N."/>
            <person name="Kubenka K."/>
            <person name="Mamidi S."/>
            <person name="Mattison C."/>
            <person name="Monteros M."/>
            <person name="Pisani C."/>
            <person name="Plott C."/>
            <person name="Rajasekar S."/>
            <person name="Rhein H.S."/>
            <person name="Rohla C."/>
            <person name="Song M."/>
            <person name="Hilaire R.S."/>
            <person name="Shu S."/>
            <person name="Wells L."/>
            <person name="Wang X."/>
            <person name="Webber J."/>
            <person name="Heerema R.J."/>
            <person name="Klein P."/>
            <person name="Conner P."/>
            <person name="Grauke L."/>
            <person name="Grimwood J."/>
            <person name="Schmutz J."/>
            <person name="Randall J.J."/>
        </authorList>
    </citation>
    <scope>NUCLEOTIDE SEQUENCE</scope>
    <source>
        <tissue evidence="2">Leaf</tissue>
    </source>
</reference>
<feature type="transmembrane region" description="Helical" evidence="1">
    <location>
        <begin position="60"/>
        <end position="82"/>
    </location>
</feature>
<feature type="transmembrane region" description="Helical" evidence="1">
    <location>
        <begin position="21"/>
        <end position="40"/>
    </location>
</feature>
<accession>A0A922EF41</accession>
<evidence type="ECO:0000256" key="1">
    <source>
        <dbReference type="SAM" id="Phobius"/>
    </source>
</evidence>
<name>A0A922EF41_CARIL</name>
<gene>
    <name evidence="2" type="ORF">I3842_08G125600</name>
</gene>
<keyword evidence="1" id="KW-1133">Transmembrane helix</keyword>
<dbReference type="AlphaFoldDB" id="A0A922EF41"/>
<keyword evidence="1" id="KW-0812">Transmembrane</keyword>
<sequence>MLVECMISINSIQFSCYYRPIGCPLLSLKSMEYLLCVIMVDKSKNLVFKSLEGSHAPSYFLLISISRIIFFSHSLIVLGVTYQKKKKLFLEFITSYWRYDSLIQL</sequence>
<protein>
    <submittedName>
        <fullName evidence="2">Uncharacterized protein</fullName>
    </submittedName>
</protein>
<evidence type="ECO:0000313" key="2">
    <source>
        <dbReference type="EMBL" id="KAG6700698.1"/>
    </source>
</evidence>
<dbReference type="EMBL" id="CM031832">
    <property type="protein sequence ID" value="KAG6700698.1"/>
    <property type="molecule type" value="Genomic_DNA"/>
</dbReference>